<dbReference type="Gene3D" id="3.90.190.10">
    <property type="entry name" value="Protein tyrosine phosphatase superfamily"/>
    <property type="match status" value="1"/>
</dbReference>
<dbReference type="AlphaFoldDB" id="A0A086KGE3"/>
<feature type="compositionally biased region" description="Basic and acidic residues" evidence="1">
    <location>
        <begin position="257"/>
        <end position="273"/>
    </location>
</feature>
<feature type="compositionally biased region" description="Basic and acidic residues" evidence="1">
    <location>
        <begin position="32"/>
        <end position="50"/>
    </location>
</feature>
<name>A0A086KGE3_TOXGO</name>
<feature type="compositionally biased region" description="Polar residues" evidence="1">
    <location>
        <begin position="240"/>
        <end position="251"/>
    </location>
</feature>
<evidence type="ECO:0000313" key="4">
    <source>
        <dbReference type="Proteomes" id="UP000028837"/>
    </source>
</evidence>
<dbReference type="Proteomes" id="UP000028837">
    <property type="component" value="Unassembled WGS sequence"/>
</dbReference>
<dbReference type="InterPro" id="IPR018997">
    <property type="entry name" value="PUB_domain"/>
</dbReference>
<dbReference type="SUPFAM" id="SSF143503">
    <property type="entry name" value="PUG domain-like"/>
    <property type="match status" value="1"/>
</dbReference>
<dbReference type="Gene3D" id="1.20.58.2190">
    <property type="match status" value="1"/>
</dbReference>
<dbReference type="SMR" id="A0A086KGE3"/>
<evidence type="ECO:0000313" key="3">
    <source>
        <dbReference type="EMBL" id="KFG43461.1"/>
    </source>
</evidence>
<comment type="caution">
    <text evidence="3">The sequence shown here is derived from an EMBL/GenBank/DDBJ whole genome shotgun (WGS) entry which is preliminary data.</text>
</comment>
<feature type="compositionally biased region" description="Basic and acidic residues" evidence="1">
    <location>
        <begin position="347"/>
        <end position="359"/>
    </location>
</feature>
<dbReference type="VEuPathDB" id="ToxoDB:TGDOM2_271380"/>
<dbReference type="SUPFAM" id="SSF52799">
    <property type="entry name" value="(Phosphotyrosine protein) phosphatases II"/>
    <property type="match status" value="1"/>
</dbReference>
<dbReference type="OrthoDB" id="336240at2759"/>
<feature type="compositionally biased region" description="Low complexity" evidence="1">
    <location>
        <begin position="279"/>
        <end position="293"/>
    </location>
</feature>
<evidence type="ECO:0000256" key="1">
    <source>
        <dbReference type="SAM" id="MobiDB-lite"/>
    </source>
</evidence>
<dbReference type="EMBL" id="AHZU02000516">
    <property type="protein sequence ID" value="KFG43461.1"/>
    <property type="molecule type" value="Genomic_DNA"/>
</dbReference>
<feature type="compositionally biased region" description="Low complexity" evidence="1">
    <location>
        <begin position="966"/>
        <end position="996"/>
    </location>
</feature>
<feature type="region of interest" description="Disordered" evidence="1">
    <location>
        <begin position="710"/>
        <end position="756"/>
    </location>
</feature>
<reference evidence="3 4" key="1">
    <citation type="submission" date="2014-02" db="EMBL/GenBank/DDBJ databases">
        <authorList>
            <person name="Sibley D."/>
            <person name="Venepally P."/>
            <person name="Karamycheva S."/>
            <person name="Hadjithomas M."/>
            <person name="Khan A."/>
            <person name="Brunk B."/>
            <person name="Roos D."/>
            <person name="Caler E."/>
            <person name="Lorenzi H."/>
        </authorList>
    </citation>
    <scope>NUCLEOTIDE SEQUENCE [LARGE SCALE GENOMIC DNA]</scope>
    <source>
        <strain evidence="3 4">GAB2-2007-GAL-DOM2</strain>
    </source>
</reference>
<feature type="domain" description="PUB" evidence="2">
    <location>
        <begin position="815"/>
        <end position="872"/>
    </location>
</feature>
<feature type="compositionally biased region" description="Basic and acidic residues" evidence="1">
    <location>
        <begin position="213"/>
        <end position="223"/>
    </location>
</feature>
<organism evidence="3 4">
    <name type="scientific">Toxoplasma gondii GAB2-2007-GAL-DOM2</name>
    <dbReference type="NCBI Taxonomy" id="1130820"/>
    <lineage>
        <taxon>Eukaryota</taxon>
        <taxon>Sar</taxon>
        <taxon>Alveolata</taxon>
        <taxon>Apicomplexa</taxon>
        <taxon>Conoidasida</taxon>
        <taxon>Coccidia</taxon>
        <taxon>Eucoccidiorida</taxon>
        <taxon>Eimeriorina</taxon>
        <taxon>Sarcocystidae</taxon>
        <taxon>Toxoplasma</taxon>
    </lineage>
</organism>
<accession>A0A086KGE3</accession>
<gene>
    <name evidence="3" type="ORF">TGDOM2_271380</name>
</gene>
<dbReference type="CDD" id="cd09212">
    <property type="entry name" value="PUB"/>
    <property type="match status" value="1"/>
</dbReference>
<sequence length="1011" mass="107594">MGQSCTRQRGLGACRGEEEASRTSGPQAAFESPREKNCACDAAKAREHKSSCSSEQRAGAERDTFKAGADSVKDMSNSGGAPPASRLLEGEKQLNTRKKWKPASPSLVYCLINSLADRHLAVVFDCREREKYEVNHLHYAICPWRSSHDVAVVLEYFEKHGTPLVTNADLFKQRKGLAPPVSKSAAANPAARSPRFVFPAFLSRTQTLPSSAKKSEKKRDSKGENTPPSPIVFTPHAGASDSTAPSLVALNSQRSQTQREEESRRSGDKEGGNSRDTPAETGEPETTGADAEASTAENHRLNAHTVLADRATVAAAAMKRATPSRSLSGREDLSSSLPSPSQMASDEAGKNEAEEKAEAADAESEEEPKRLAALKAWLRTVCKFRTVIMYGEGDDDPLLLMFLNCLLDSGARFKAAIVLAGGISSLGCRYSPLSITSDLLLPGPVELIPPLREKQTSSCLPNTGAAASARRAPSKLQEWREGGPRASLARLATRRMLGRSATEAPASSFAVFVASSPSLIHENEDILRHFGIKVVVNLTTTPCPLPAAESGAQTQSPRRVRQLVSAASSPAGFEVHDMPFNDVGSFPFEAAASLLRQAKERDVAALVYDYRGENTVAPGVVAWFLIDEGHGVIQTLNHIRLRLPLAEMNPTLVSELHQHAETLSKVPAGAAPSPPPTADAARKGKHFAFHMLPFPPAGKKEAARAEIQLGGLREPDTEQTQPRTENGEAEPLPKGGEDSHATPPTSGAADASPLLLQGPSFQTFGSLYTDGSPVNPLPAVQEQQQELPSEATLEQTVNRLLATWYPSVSPAAADLSIATLRRILSNILQHPTDEKFRRLKLTNKRVQESVGGHPELMKILFLGGFVRHPSEALIEFPCDAPLQKLSDLLVLLPSSSLSFSSAVGCARDASSSLLSGSLSTLGRSLAPSSFVHNSDENRDLTSSFSAAPLCGSASVSSSLPSSLPHSSLPPASSLSNASLPLRSPHSSSRFASSVSSGAGGLTGKGSTNTAR</sequence>
<feature type="region of interest" description="Disordered" evidence="1">
    <location>
        <begin position="1"/>
        <end position="88"/>
    </location>
</feature>
<dbReference type="InterPro" id="IPR036339">
    <property type="entry name" value="PUB-like_dom_sf"/>
</dbReference>
<dbReference type="SMART" id="SM00580">
    <property type="entry name" value="PUG"/>
    <property type="match status" value="1"/>
</dbReference>
<protein>
    <submittedName>
        <fullName evidence="3">PUB domain-containing protein</fullName>
    </submittedName>
</protein>
<feature type="region of interest" description="Disordered" evidence="1">
    <location>
        <begin position="207"/>
        <end position="304"/>
    </location>
</feature>
<evidence type="ECO:0000259" key="2">
    <source>
        <dbReference type="Pfam" id="PF09409"/>
    </source>
</evidence>
<dbReference type="Pfam" id="PF09409">
    <property type="entry name" value="PUB"/>
    <property type="match status" value="1"/>
</dbReference>
<feature type="region of interest" description="Disordered" evidence="1">
    <location>
        <begin position="966"/>
        <end position="1011"/>
    </location>
</feature>
<dbReference type="InterPro" id="IPR029021">
    <property type="entry name" value="Prot-tyrosine_phosphatase-like"/>
</dbReference>
<feature type="region of interest" description="Disordered" evidence="1">
    <location>
        <begin position="317"/>
        <end position="368"/>
    </location>
</feature>
<proteinExistence type="predicted"/>